<dbReference type="GO" id="GO:0004497">
    <property type="term" value="F:monooxygenase activity"/>
    <property type="evidence" value="ECO:0007669"/>
    <property type="project" value="UniProtKB-KW"/>
</dbReference>
<dbReference type="PRINTS" id="PR00385">
    <property type="entry name" value="P450"/>
</dbReference>
<dbReference type="InterPro" id="IPR002401">
    <property type="entry name" value="Cyt_P450_E_grp-I"/>
</dbReference>
<evidence type="ECO:0000256" key="8">
    <source>
        <dbReference type="SAM" id="Phobius"/>
    </source>
</evidence>
<evidence type="ECO:0000256" key="6">
    <source>
        <dbReference type="PIRSR" id="PIRSR602401-1"/>
    </source>
</evidence>
<keyword evidence="3 6" id="KW-0479">Metal-binding</keyword>
<keyword evidence="6 7" id="KW-0349">Heme</keyword>
<evidence type="ECO:0000256" key="5">
    <source>
        <dbReference type="ARBA" id="ARBA00023004"/>
    </source>
</evidence>
<dbReference type="PANTHER" id="PTHR24305">
    <property type="entry name" value="CYTOCHROME P450"/>
    <property type="match status" value="1"/>
</dbReference>
<dbReference type="SUPFAM" id="SSF48264">
    <property type="entry name" value="Cytochrome P450"/>
    <property type="match status" value="1"/>
</dbReference>
<evidence type="ECO:0000256" key="3">
    <source>
        <dbReference type="ARBA" id="ARBA00022723"/>
    </source>
</evidence>
<dbReference type="InterPro" id="IPR050121">
    <property type="entry name" value="Cytochrome_P450_monoxygenase"/>
</dbReference>
<keyword evidence="10" id="KW-1185">Reference proteome</keyword>
<keyword evidence="4 7" id="KW-0560">Oxidoreductase</keyword>
<proteinExistence type="inferred from homology"/>
<dbReference type="InterPro" id="IPR017972">
    <property type="entry name" value="Cyt_P450_CS"/>
</dbReference>
<keyword evidence="5 6" id="KW-0408">Iron</keyword>
<dbReference type="RefSeq" id="XP_040878757.1">
    <property type="nucleotide sequence ID" value="XM_041026617.1"/>
</dbReference>
<feature type="binding site" description="axial binding residue" evidence="6">
    <location>
        <position position="436"/>
    </location>
    <ligand>
        <name>heme</name>
        <dbReference type="ChEBI" id="CHEBI:30413"/>
    </ligand>
    <ligandPart>
        <name>Fe</name>
        <dbReference type="ChEBI" id="CHEBI:18248"/>
    </ligandPart>
</feature>
<sequence>MAQFSYSNIAAIYLAVTFIYISYKLVHRAFFTPLRGIPGPWHAAFVNWRLKIAVLSGTRADYIHALHQKYGPIVRITPNEVAVNDPASFKDIHKIGSGFTKTPWYEYLSTSGPGKSPGVFQMTNPKDHAARRKLLAKGFSQRHLREQWENVVRERVNMAIARIKADATSGTADVLKWWTYLATDVAAHLMFGESFHMLESGARVPYIVALETASICSAISWELPLVYWIGRRLPFAAMKDIFYANEVLLDQGRLAVKNSKAQDFGTSNIFATAISEAEKGDGTLTDEDIQAEAGNLIVAGSDTTGITLTYLTWCVLKQPTLQKALEEEVSTVDGPLTDTSLERLPLLNAVIEETLRLYGAAPATLPRLTPKGGITLCSHFIPAGTIVGTQAYSLHRSPHLFPNPDTFDHTRWLPPNELSPLAKAVFAPFGAGSRICIGLHLARMELRLAAATFFRECKGARLAASTTDESMRPVNHFLIAPKAHKCEIVL</sequence>
<dbReference type="InterPro" id="IPR001128">
    <property type="entry name" value="Cyt_P450"/>
</dbReference>
<name>A0A074VRA5_AURM1</name>
<feature type="transmembrane region" description="Helical" evidence="8">
    <location>
        <begin position="6"/>
        <end position="26"/>
    </location>
</feature>
<dbReference type="FunFam" id="1.10.630.10:FF:000093">
    <property type="entry name" value="Cytochrome P450 monooxygenase"/>
    <property type="match status" value="1"/>
</dbReference>
<evidence type="ECO:0000256" key="7">
    <source>
        <dbReference type="RuleBase" id="RU000461"/>
    </source>
</evidence>
<dbReference type="STRING" id="1043003.A0A074VRA5"/>
<dbReference type="HOGENOM" id="CLU_001570_14_2_1"/>
<evidence type="ECO:0000313" key="10">
    <source>
        <dbReference type="Proteomes" id="UP000030672"/>
    </source>
</evidence>
<dbReference type="GeneID" id="63919990"/>
<dbReference type="CDD" id="cd11059">
    <property type="entry name" value="CYP_fungal"/>
    <property type="match status" value="1"/>
</dbReference>
<protein>
    <submittedName>
        <fullName evidence="9">Cytochrome P450 monooxygenase</fullName>
    </submittedName>
</protein>
<dbReference type="AlphaFoldDB" id="A0A074VRA5"/>
<dbReference type="InterPro" id="IPR036396">
    <property type="entry name" value="Cyt_P450_sf"/>
</dbReference>
<evidence type="ECO:0000256" key="2">
    <source>
        <dbReference type="ARBA" id="ARBA00010617"/>
    </source>
</evidence>
<gene>
    <name evidence="9" type="ORF">M437DRAFT_76398</name>
</gene>
<reference evidence="9 10" key="1">
    <citation type="journal article" date="2014" name="BMC Genomics">
        <title>Genome sequencing of four Aureobasidium pullulans varieties: biotechnological potential, stress tolerance, and description of new species.</title>
        <authorList>
            <person name="Gostin Ar C."/>
            <person name="Ohm R.A."/>
            <person name="Kogej T."/>
            <person name="Sonjak S."/>
            <person name="Turk M."/>
            <person name="Zajc J."/>
            <person name="Zalar P."/>
            <person name="Grube M."/>
            <person name="Sun H."/>
            <person name="Han J."/>
            <person name="Sharma A."/>
            <person name="Chiniquy J."/>
            <person name="Ngan C.Y."/>
            <person name="Lipzen A."/>
            <person name="Barry K."/>
            <person name="Grigoriev I.V."/>
            <person name="Gunde-Cimerman N."/>
        </authorList>
    </citation>
    <scope>NUCLEOTIDE SEQUENCE [LARGE SCALE GENOMIC DNA]</scope>
    <source>
        <strain evidence="9 10">CBS 110374</strain>
    </source>
</reference>
<dbReference type="EMBL" id="KL584837">
    <property type="protein sequence ID" value="KEQ61734.1"/>
    <property type="molecule type" value="Genomic_DNA"/>
</dbReference>
<dbReference type="PRINTS" id="PR00463">
    <property type="entry name" value="EP450I"/>
</dbReference>
<keyword evidence="8" id="KW-0472">Membrane</keyword>
<keyword evidence="7 9" id="KW-0503">Monooxygenase</keyword>
<dbReference type="GO" id="GO:0005506">
    <property type="term" value="F:iron ion binding"/>
    <property type="evidence" value="ECO:0007669"/>
    <property type="project" value="InterPro"/>
</dbReference>
<dbReference type="PROSITE" id="PS00086">
    <property type="entry name" value="CYTOCHROME_P450"/>
    <property type="match status" value="1"/>
</dbReference>
<dbReference type="GO" id="GO:0020037">
    <property type="term" value="F:heme binding"/>
    <property type="evidence" value="ECO:0007669"/>
    <property type="project" value="InterPro"/>
</dbReference>
<dbReference type="PANTHER" id="PTHR24305:SF96">
    <property type="entry name" value="CYTOCHROME P450 MONOOXYGENASE STCB-RELATED"/>
    <property type="match status" value="1"/>
</dbReference>
<accession>A0A074VRA5</accession>
<dbReference type="Pfam" id="PF00067">
    <property type="entry name" value="p450"/>
    <property type="match status" value="1"/>
</dbReference>
<evidence type="ECO:0000256" key="1">
    <source>
        <dbReference type="ARBA" id="ARBA00001971"/>
    </source>
</evidence>
<organism evidence="9 10">
    <name type="scientific">Aureobasidium melanogenum (strain CBS 110374)</name>
    <name type="common">Aureobasidium pullulans var. melanogenum</name>
    <dbReference type="NCBI Taxonomy" id="1043003"/>
    <lineage>
        <taxon>Eukaryota</taxon>
        <taxon>Fungi</taxon>
        <taxon>Dikarya</taxon>
        <taxon>Ascomycota</taxon>
        <taxon>Pezizomycotina</taxon>
        <taxon>Dothideomycetes</taxon>
        <taxon>Dothideomycetidae</taxon>
        <taxon>Dothideales</taxon>
        <taxon>Saccotheciaceae</taxon>
        <taxon>Aureobasidium</taxon>
    </lineage>
</organism>
<evidence type="ECO:0000256" key="4">
    <source>
        <dbReference type="ARBA" id="ARBA00023002"/>
    </source>
</evidence>
<dbReference type="GO" id="GO:0016705">
    <property type="term" value="F:oxidoreductase activity, acting on paired donors, with incorporation or reduction of molecular oxygen"/>
    <property type="evidence" value="ECO:0007669"/>
    <property type="project" value="InterPro"/>
</dbReference>
<evidence type="ECO:0000313" key="9">
    <source>
        <dbReference type="EMBL" id="KEQ61734.1"/>
    </source>
</evidence>
<dbReference type="Gene3D" id="1.10.630.10">
    <property type="entry name" value="Cytochrome P450"/>
    <property type="match status" value="1"/>
</dbReference>
<comment type="similarity">
    <text evidence="2 7">Belongs to the cytochrome P450 family.</text>
</comment>
<keyword evidence="8" id="KW-0812">Transmembrane</keyword>
<dbReference type="Proteomes" id="UP000030672">
    <property type="component" value="Unassembled WGS sequence"/>
</dbReference>
<comment type="cofactor">
    <cofactor evidence="1 6">
        <name>heme</name>
        <dbReference type="ChEBI" id="CHEBI:30413"/>
    </cofactor>
</comment>
<keyword evidence="8" id="KW-1133">Transmembrane helix</keyword>